<evidence type="ECO:0000313" key="1">
    <source>
        <dbReference type="EMBL" id="EYC35573.1"/>
    </source>
</evidence>
<dbReference type="GO" id="GO:0019825">
    <property type="term" value="F:oxygen binding"/>
    <property type="evidence" value="ECO:0007669"/>
    <property type="project" value="InterPro"/>
</dbReference>
<name>A0A016W9C0_9BILA</name>
<gene>
    <name evidence="1" type="primary">Acey_s1021.g3414</name>
    <name evidence="1" type="ORF">Y032_1021g3414</name>
</gene>
<reference evidence="2" key="1">
    <citation type="journal article" date="2015" name="Nat. Genet.">
        <title>The genome and transcriptome of the zoonotic hookworm Ancylostoma ceylanicum identify infection-specific gene families.</title>
        <authorList>
            <person name="Schwarz E.M."/>
            <person name="Hu Y."/>
            <person name="Antoshechkin I."/>
            <person name="Miller M.M."/>
            <person name="Sternberg P.W."/>
            <person name="Aroian R.V."/>
        </authorList>
    </citation>
    <scope>NUCLEOTIDE SEQUENCE</scope>
    <source>
        <strain evidence="2">HY135</strain>
    </source>
</reference>
<keyword evidence="2" id="KW-1185">Reference proteome</keyword>
<sequence length="208" mass="24563">MNIFAKKAKQYGNPSFKEVTNTSNEEQQDEQKVIPFPRLLQSLEMSKKCRDTLLMHFRRTLIEQRPDVFHKVMLMCIQSSPKMNEVIACQMYCYRDLTKWPKLNSLCTAQKSFFTQIIEEVQLDGAQVAERAFRLGEIHFKYAQFGMKPHFLDIFALHMETILRSLKFPSDDEKQIFILAFRQLNVFIAETMNLAYSKCQQRAMISRR</sequence>
<organism evidence="1 2">
    <name type="scientific">Ancylostoma ceylanicum</name>
    <dbReference type="NCBI Taxonomy" id="53326"/>
    <lineage>
        <taxon>Eukaryota</taxon>
        <taxon>Metazoa</taxon>
        <taxon>Ecdysozoa</taxon>
        <taxon>Nematoda</taxon>
        <taxon>Chromadorea</taxon>
        <taxon>Rhabditida</taxon>
        <taxon>Rhabditina</taxon>
        <taxon>Rhabditomorpha</taxon>
        <taxon>Strongyloidea</taxon>
        <taxon>Ancylostomatidae</taxon>
        <taxon>Ancylostomatinae</taxon>
        <taxon>Ancylostoma</taxon>
    </lineage>
</organism>
<dbReference type="Proteomes" id="UP000024635">
    <property type="component" value="Unassembled WGS sequence"/>
</dbReference>
<proteinExistence type="predicted"/>
<evidence type="ECO:0000313" key="2">
    <source>
        <dbReference type="Proteomes" id="UP000024635"/>
    </source>
</evidence>
<dbReference type="GO" id="GO:0020037">
    <property type="term" value="F:heme binding"/>
    <property type="evidence" value="ECO:0007669"/>
    <property type="project" value="InterPro"/>
</dbReference>
<protein>
    <recommendedName>
        <fullName evidence="3">Globin family profile domain-containing protein</fullName>
    </recommendedName>
</protein>
<dbReference type="EMBL" id="JARK01000621">
    <property type="protein sequence ID" value="EYC35573.1"/>
    <property type="molecule type" value="Genomic_DNA"/>
</dbReference>
<accession>A0A016W9C0</accession>
<evidence type="ECO:0008006" key="3">
    <source>
        <dbReference type="Google" id="ProtNLM"/>
    </source>
</evidence>
<dbReference type="Gene3D" id="1.10.490.10">
    <property type="entry name" value="Globins"/>
    <property type="match status" value="1"/>
</dbReference>
<dbReference type="AlphaFoldDB" id="A0A016W9C0"/>
<comment type="caution">
    <text evidence="1">The sequence shown here is derived from an EMBL/GenBank/DDBJ whole genome shotgun (WGS) entry which is preliminary data.</text>
</comment>
<dbReference type="InterPro" id="IPR012292">
    <property type="entry name" value="Globin/Proto"/>
</dbReference>
<dbReference type="OrthoDB" id="5858596at2759"/>